<keyword evidence="2" id="KW-1185">Reference proteome</keyword>
<protein>
    <submittedName>
        <fullName evidence="1">Uncharacterized protein</fullName>
    </submittedName>
</protein>
<evidence type="ECO:0000313" key="1">
    <source>
        <dbReference type="EMBL" id="KAJ9600741.1"/>
    </source>
</evidence>
<evidence type="ECO:0000313" key="2">
    <source>
        <dbReference type="Proteomes" id="UP001233999"/>
    </source>
</evidence>
<proteinExistence type="predicted"/>
<feature type="non-terminal residue" evidence="1">
    <location>
        <position position="1"/>
    </location>
</feature>
<reference evidence="1" key="2">
    <citation type="submission" date="2023-05" db="EMBL/GenBank/DDBJ databases">
        <authorList>
            <person name="Fouks B."/>
        </authorList>
    </citation>
    <scope>NUCLEOTIDE SEQUENCE</scope>
    <source>
        <strain evidence="1">Stay&amp;Tobe</strain>
        <tissue evidence="1">Testes</tissue>
    </source>
</reference>
<dbReference type="Proteomes" id="UP001233999">
    <property type="component" value="Unassembled WGS sequence"/>
</dbReference>
<sequence>GIVKITRYFLPCRFALIQKSYSVPSVQKLQAAAQFFKLVFDIHSPLLPEIELMSNCSIPIPFIYTMSPNVRILCSYE</sequence>
<comment type="caution">
    <text evidence="1">The sequence shown here is derived from an EMBL/GenBank/DDBJ whole genome shotgun (WGS) entry which is preliminary data.</text>
</comment>
<reference evidence="1" key="1">
    <citation type="journal article" date="2023" name="IScience">
        <title>Live-bearing cockroach genome reveals convergent evolutionary mechanisms linked to viviparity in insects and beyond.</title>
        <authorList>
            <person name="Fouks B."/>
            <person name="Harrison M.C."/>
            <person name="Mikhailova A.A."/>
            <person name="Marchal E."/>
            <person name="English S."/>
            <person name="Carruthers M."/>
            <person name="Jennings E.C."/>
            <person name="Chiamaka E.L."/>
            <person name="Frigard R.A."/>
            <person name="Pippel M."/>
            <person name="Attardo G.M."/>
            <person name="Benoit J.B."/>
            <person name="Bornberg-Bauer E."/>
            <person name="Tobe S.S."/>
        </authorList>
    </citation>
    <scope>NUCLEOTIDE SEQUENCE</scope>
    <source>
        <strain evidence="1">Stay&amp;Tobe</strain>
    </source>
</reference>
<dbReference type="EMBL" id="JASPKZ010000050">
    <property type="protein sequence ID" value="KAJ9600741.1"/>
    <property type="molecule type" value="Genomic_DNA"/>
</dbReference>
<organism evidence="1 2">
    <name type="scientific">Diploptera punctata</name>
    <name type="common">Pacific beetle cockroach</name>
    <dbReference type="NCBI Taxonomy" id="6984"/>
    <lineage>
        <taxon>Eukaryota</taxon>
        <taxon>Metazoa</taxon>
        <taxon>Ecdysozoa</taxon>
        <taxon>Arthropoda</taxon>
        <taxon>Hexapoda</taxon>
        <taxon>Insecta</taxon>
        <taxon>Pterygota</taxon>
        <taxon>Neoptera</taxon>
        <taxon>Polyneoptera</taxon>
        <taxon>Dictyoptera</taxon>
        <taxon>Blattodea</taxon>
        <taxon>Blaberoidea</taxon>
        <taxon>Blaberidae</taxon>
        <taxon>Diplopterinae</taxon>
        <taxon>Diploptera</taxon>
    </lineage>
</organism>
<dbReference type="AlphaFoldDB" id="A0AAD8AKG7"/>
<accession>A0AAD8AKG7</accession>
<gene>
    <name evidence="1" type="ORF">L9F63_001096</name>
</gene>
<feature type="non-terminal residue" evidence="1">
    <location>
        <position position="77"/>
    </location>
</feature>
<name>A0AAD8AKG7_DIPPU</name>